<proteinExistence type="predicted"/>
<evidence type="ECO:0000313" key="2">
    <source>
        <dbReference type="EMBL" id="STZ27003.1"/>
    </source>
</evidence>
<dbReference type="EMBL" id="UGQL01000001">
    <property type="protein sequence ID" value="STZ27003.1"/>
    <property type="molecule type" value="Genomic_DNA"/>
</dbReference>
<evidence type="ECO:0000313" key="3">
    <source>
        <dbReference type="Proteomes" id="UP000255024"/>
    </source>
</evidence>
<keyword evidence="1" id="KW-0472">Membrane</keyword>
<gene>
    <name evidence="2" type="ORF">NCTC11179_00530</name>
</gene>
<feature type="transmembrane region" description="Helical" evidence="1">
    <location>
        <begin position="41"/>
        <end position="65"/>
    </location>
</feature>
<keyword evidence="1" id="KW-0812">Transmembrane</keyword>
<feature type="transmembrane region" description="Helical" evidence="1">
    <location>
        <begin position="16"/>
        <end position="35"/>
    </location>
</feature>
<keyword evidence="1" id="KW-1133">Transmembrane helix</keyword>
<feature type="transmembrane region" description="Helical" evidence="1">
    <location>
        <begin position="154"/>
        <end position="177"/>
    </location>
</feature>
<dbReference type="RefSeq" id="WP_115090032.1">
    <property type="nucleotide sequence ID" value="NZ_CP068107.1"/>
</dbReference>
<accession>A0A378RIY8</accession>
<feature type="transmembrane region" description="Helical" evidence="1">
    <location>
        <begin position="96"/>
        <end position="114"/>
    </location>
</feature>
<keyword evidence="3" id="KW-1185">Reference proteome</keyword>
<protein>
    <submittedName>
        <fullName evidence="2">Acid-resistance membrane protein</fullName>
    </submittedName>
</protein>
<dbReference type="AlphaFoldDB" id="A0A378RIY8"/>
<dbReference type="Proteomes" id="UP000255024">
    <property type="component" value="Unassembled WGS sequence"/>
</dbReference>
<sequence>MSSIILNRIKQNVKHWYLPVILGVVFIIAGIFIMMTPVASYLSLALLFSWLFFFSGIAEIAFALSNRKQLDGWGWILFSGIVDVVLGLILLSKPAITLQVLPIYVGCVLLFRSVRSLSMAVELNNYGVKGISSMVLFGILGLLFAIFIMTNLEAGAFTIVYWTAFSIMTLGLFSILYGMKLKKLKNRGAKISDELTKKWEAVHEEIRKAMDKE</sequence>
<feature type="transmembrane region" description="Helical" evidence="1">
    <location>
        <begin position="72"/>
        <end position="90"/>
    </location>
</feature>
<reference evidence="2 3" key="1">
    <citation type="submission" date="2018-06" db="EMBL/GenBank/DDBJ databases">
        <authorList>
            <consortium name="Pathogen Informatics"/>
            <person name="Doyle S."/>
        </authorList>
    </citation>
    <scope>NUCLEOTIDE SEQUENCE [LARGE SCALE GENOMIC DNA]</scope>
    <source>
        <strain evidence="2 3">NCTC11179</strain>
    </source>
</reference>
<dbReference type="GO" id="GO:0005886">
    <property type="term" value="C:plasma membrane"/>
    <property type="evidence" value="ECO:0007669"/>
    <property type="project" value="TreeGrafter"/>
</dbReference>
<dbReference type="InterPro" id="IPR005325">
    <property type="entry name" value="DUF308_memb"/>
</dbReference>
<evidence type="ECO:0000256" key="1">
    <source>
        <dbReference type="SAM" id="Phobius"/>
    </source>
</evidence>
<dbReference type="PANTHER" id="PTHR34989">
    <property type="entry name" value="PROTEIN HDED"/>
    <property type="match status" value="1"/>
</dbReference>
<name>A0A378RIY8_MYROD</name>
<feature type="transmembrane region" description="Helical" evidence="1">
    <location>
        <begin position="126"/>
        <end position="148"/>
    </location>
</feature>
<dbReference type="PANTHER" id="PTHR34989:SF1">
    <property type="entry name" value="PROTEIN HDED"/>
    <property type="match status" value="1"/>
</dbReference>
<dbReference type="Pfam" id="PF03729">
    <property type="entry name" value="DUF308"/>
    <property type="match status" value="2"/>
</dbReference>
<dbReference type="InterPro" id="IPR052712">
    <property type="entry name" value="Acid_resist_chaperone_HdeD"/>
</dbReference>
<organism evidence="2 3">
    <name type="scientific">Myroides odoratus</name>
    <name type="common">Flavobacterium odoratum</name>
    <dbReference type="NCBI Taxonomy" id="256"/>
    <lineage>
        <taxon>Bacteria</taxon>
        <taxon>Pseudomonadati</taxon>
        <taxon>Bacteroidota</taxon>
        <taxon>Flavobacteriia</taxon>
        <taxon>Flavobacteriales</taxon>
        <taxon>Flavobacteriaceae</taxon>
        <taxon>Myroides</taxon>
    </lineage>
</organism>